<keyword evidence="7" id="KW-0645">Protease</keyword>
<dbReference type="PROSITE" id="PS00760">
    <property type="entry name" value="SPASE_I_2"/>
    <property type="match status" value="1"/>
</dbReference>
<dbReference type="PANTHER" id="PTHR43390:SF1">
    <property type="entry name" value="CHLOROPLAST PROCESSING PEPTIDASE"/>
    <property type="match status" value="1"/>
</dbReference>
<evidence type="ECO:0000256" key="4">
    <source>
        <dbReference type="ARBA" id="ARBA00013208"/>
    </source>
</evidence>
<dbReference type="HOGENOM" id="CLU_028723_5_1_9"/>
<evidence type="ECO:0000313" key="10">
    <source>
        <dbReference type="Proteomes" id="UP000029507"/>
    </source>
</evidence>
<gene>
    <name evidence="9" type="ORF">PSTEL_11655</name>
</gene>
<evidence type="ECO:0000256" key="6">
    <source>
        <dbReference type="PIRSR" id="PIRSR600223-1"/>
    </source>
</evidence>
<dbReference type="Pfam" id="PF10502">
    <property type="entry name" value="Peptidase_S26"/>
    <property type="match status" value="1"/>
</dbReference>
<evidence type="ECO:0000259" key="8">
    <source>
        <dbReference type="Pfam" id="PF10502"/>
    </source>
</evidence>
<proteinExistence type="inferred from homology"/>
<feature type="active site" evidence="6">
    <location>
        <position position="82"/>
    </location>
</feature>
<sequence length="170" mass="19369">MVKFKKLIREWVPTLLVAVLLSLLIRSYVAEAMSVPTDSMVPTIQVDDRLIVEKMLWATTLKHGDIVVFHPPVAGETKLYVKRLIGLPGDTIEIKDGALYRNGAKVEEPYLNAKMNYVFGPVTVPTDHYFFLGDNRNVSYDAHLWDTPFVEKDKLIGKVVLELPFHKLFK</sequence>
<evidence type="ECO:0000256" key="1">
    <source>
        <dbReference type="ARBA" id="ARBA00000677"/>
    </source>
</evidence>
<dbReference type="KEGG" id="pste:PSTEL_11655"/>
<comment type="similarity">
    <text evidence="3 7">Belongs to the peptidase S26 family.</text>
</comment>
<comment type="catalytic activity">
    <reaction evidence="1 7">
        <text>Cleavage of hydrophobic, N-terminal signal or leader sequences from secreted and periplasmic proteins.</text>
        <dbReference type="EC" id="3.4.21.89"/>
    </reaction>
</comment>
<dbReference type="STRING" id="169760.PSTEL_11655"/>
<dbReference type="RefSeq" id="WP_038695328.1">
    <property type="nucleotide sequence ID" value="NZ_CP009286.1"/>
</dbReference>
<organism evidence="9 10">
    <name type="scientific">Paenibacillus stellifer</name>
    <dbReference type="NCBI Taxonomy" id="169760"/>
    <lineage>
        <taxon>Bacteria</taxon>
        <taxon>Bacillati</taxon>
        <taxon>Bacillota</taxon>
        <taxon>Bacilli</taxon>
        <taxon>Bacillales</taxon>
        <taxon>Paenibacillaceae</taxon>
        <taxon>Paenibacillus</taxon>
    </lineage>
</organism>
<dbReference type="NCBIfam" id="TIGR02227">
    <property type="entry name" value="sigpep_I_bact"/>
    <property type="match status" value="1"/>
</dbReference>
<comment type="subcellular location">
    <subcellularLocation>
        <location evidence="2">Cell membrane</location>
        <topology evidence="2">Single-pass type II membrane protein</topology>
    </subcellularLocation>
    <subcellularLocation>
        <location evidence="7">Membrane</location>
        <topology evidence="7">Single-pass type II membrane protein</topology>
    </subcellularLocation>
</comment>
<evidence type="ECO:0000256" key="7">
    <source>
        <dbReference type="RuleBase" id="RU362042"/>
    </source>
</evidence>
<dbReference type="SUPFAM" id="SSF51306">
    <property type="entry name" value="LexA/Signal peptidase"/>
    <property type="match status" value="1"/>
</dbReference>
<dbReference type="GO" id="GO:0005886">
    <property type="term" value="C:plasma membrane"/>
    <property type="evidence" value="ECO:0007669"/>
    <property type="project" value="UniProtKB-SubCell"/>
</dbReference>
<feature type="active site" evidence="6">
    <location>
        <position position="39"/>
    </location>
</feature>
<dbReference type="InterPro" id="IPR000223">
    <property type="entry name" value="Pept_S26A_signal_pept_1"/>
</dbReference>
<keyword evidence="5 7" id="KW-0378">Hydrolase</keyword>
<dbReference type="Gene3D" id="2.10.109.10">
    <property type="entry name" value="Umud Fragment, subunit A"/>
    <property type="match status" value="1"/>
</dbReference>
<reference evidence="9 10" key="1">
    <citation type="submission" date="2014-08" db="EMBL/GenBank/DDBJ databases">
        <title>Comparative genomics of the Paenibacillus odorifer group.</title>
        <authorList>
            <person name="den Bakker H.C."/>
            <person name="Tsai Y.-C."/>
            <person name="Martin N."/>
            <person name="Korlach J."/>
            <person name="Wiedmann M."/>
        </authorList>
    </citation>
    <scope>NUCLEOTIDE SEQUENCE [LARGE SCALE GENOMIC DNA]</scope>
    <source>
        <strain evidence="9 10">DSM 14472</strain>
    </source>
</reference>
<protein>
    <recommendedName>
        <fullName evidence="4 7">Signal peptidase I</fullName>
        <ecNumber evidence="4 7">3.4.21.89</ecNumber>
    </recommendedName>
</protein>
<evidence type="ECO:0000313" key="9">
    <source>
        <dbReference type="EMBL" id="AIQ63637.1"/>
    </source>
</evidence>
<evidence type="ECO:0000256" key="5">
    <source>
        <dbReference type="ARBA" id="ARBA00022801"/>
    </source>
</evidence>
<dbReference type="PANTHER" id="PTHR43390">
    <property type="entry name" value="SIGNAL PEPTIDASE I"/>
    <property type="match status" value="1"/>
</dbReference>
<dbReference type="GO" id="GO:0009003">
    <property type="term" value="F:signal peptidase activity"/>
    <property type="evidence" value="ECO:0007669"/>
    <property type="project" value="UniProtKB-EC"/>
</dbReference>
<name>A0A089LRU3_9BACL</name>
<evidence type="ECO:0000256" key="3">
    <source>
        <dbReference type="ARBA" id="ARBA00009370"/>
    </source>
</evidence>
<dbReference type="InterPro" id="IPR019533">
    <property type="entry name" value="Peptidase_S26"/>
</dbReference>
<dbReference type="EMBL" id="CP009286">
    <property type="protein sequence ID" value="AIQ63637.1"/>
    <property type="molecule type" value="Genomic_DNA"/>
</dbReference>
<evidence type="ECO:0000256" key="2">
    <source>
        <dbReference type="ARBA" id="ARBA00004401"/>
    </source>
</evidence>
<dbReference type="InterPro" id="IPR036286">
    <property type="entry name" value="LexA/Signal_pep-like_sf"/>
</dbReference>
<keyword evidence="10" id="KW-1185">Reference proteome</keyword>
<dbReference type="OrthoDB" id="9802919at2"/>
<dbReference type="InterPro" id="IPR019757">
    <property type="entry name" value="Pept_S26A_signal_pept_1_Lys-AS"/>
</dbReference>
<dbReference type="PRINTS" id="PR00727">
    <property type="entry name" value="LEADERPTASE"/>
</dbReference>
<feature type="domain" description="Peptidase S26" evidence="8">
    <location>
        <begin position="8"/>
        <end position="161"/>
    </location>
</feature>
<dbReference type="AlphaFoldDB" id="A0A089LRU3"/>
<dbReference type="GO" id="GO:0006465">
    <property type="term" value="P:signal peptide processing"/>
    <property type="evidence" value="ECO:0007669"/>
    <property type="project" value="InterPro"/>
</dbReference>
<dbReference type="EC" id="3.4.21.89" evidence="4 7"/>
<accession>A0A089LRU3</accession>
<dbReference type="GO" id="GO:0004252">
    <property type="term" value="F:serine-type endopeptidase activity"/>
    <property type="evidence" value="ECO:0007669"/>
    <property type="project" value="InterPro"/>
</dbReference>
<dbReference type="CDD" id="cd06530">
    <property type="entry name" value="S26_SPase_I"/>
    <property type="match status" value="1"/>
</dbReference>
<dbReference type="Proteomes" id="UP000029507">
    <property type="component" value="Chromosome"/>
</dbReference>